<dbReference type="GO" id="GO:0009424">
    <property type="term" value="C:bacterial-type flagellum hook"/>
    <property type="evidence" value="ECO:0007669"/>
    <property type="project" value="UniProtKB-UniRule"/>
</dbReference>
<evidence type="ECO:0000313" key="9">
    <source>
        <dbReference type="Proteomes" id="UP000295510"/>
    </source>
</evidence>
<dbReference type="Proteomes" id="UP000295510">
    <property type="component" value="Unassembled WGS sequence"/>
</dbReference>
<evidence type="ECO:0000313" key="8">
    <source>
        <dbReference type="EMBL" id="TDQ45342.1"/>
    </source>
</evidence>
<feature type="coiled-coil region" evidence="5">
    <location>
        <begin position="423"/>
        <end position="461"/>
    </location>
</feature>
<dbReference type="InterPro" id="IPR010810">
    <property type="entry name" value="Flagellin_hook_IN_motif"/>
</dbReference>
<proteinExistence type="inferred from homology"/>
<keyword evidence="3 5" id="KW-0175">Coiled coil</keyword>
<dbReference type="Pfam" id="PF07196">
    <property type="entry name" value="Flagellin_IN"/>
    <property type="match status" value="1"/>
</dbReference>
<comment type="similarity">
    <text evidence="1 5">Belongs to the FliD family.</text>
</comment>
<keyword evidence="4 5" id="KW-0975">Bacterial flagellum</keyword>
<evidence type="ECO:0000256" key="2">
    <source>
        <dbReference type="ARBA" id="ARBA00011255"/>
    </source>
</evidence>
<comment type="subunit">
    <text evidence="2 5">Homopentamer.</text>
</comment>
<keyword evidence="8" id="KW-0966">Cell projection</keyword>
<comment type="caution">
    <text evidence="8">The sequence shown here is derived from an EMBL/GenBank/DDBJ whole genome shotgun (WGS) entry which is preliminary data.</text>
</comment>
<dbReference type="InterPro" id="IPR040026">
    <property type="entry name" value="FliD"/>
</dbReference>
<dbReference type="AlphaFoldDB" id="A0A4R6UGC1"/>
<dbReference type="GO" id="GO:0005576">
    <property type="term" value="C:extracellular region"/>
    <property type="evidence" value="ECO:0007669"/>
    <property type="project" value="UniProtKB-SubCell"/>
</dbReference>
<keyword evidence="9" id="KW-1185">Reference proteome</keyword>
<dbReference type="GO" id="GO:0007155">
    <property type="term" value="P:cell adhesion"/>
    <property type="evidence" value="ECO:0007669"/>
    <property type="project" value="InterPro"/>
</dbReference>
<evidence type="ECO:0000256" key="5">
    <source>
        <dbReference type="RuleBase" id="RU362066"/>
    </source>
</evidence>
<dbReference type="Pfam" id="PF07195">
    <property type="entry name" value="FliD_C"/>
    <property type="match status" value="1"/>
</dbReference>
<gene>
    <name evidence="8" type="ORF">DFR43_101245</name>
</gene>
<evidence type="ECO:0000256" key="3">
    <source>
        <dbReference type="ARBA" id="ARBA00023054"/>
    </source>
</evidence>
<sequence length="478" mass="50582">MASISSLGIGSSGLDIRSIVDQLVKLEKRPLAQIQSRVTVAETRISALGQLRSAVAEFQDAARALQRPTTYSATQANSSAPNLVSARSAVTALPGIYSVSVSQIAQGQTLVSPNNSPADLFSPTAAVGAGTLTIQMGRFDGPSFTPGIASPLVVDVTDTDTLVDVARKINEEGRGVSASVINVDGGQRLVLRSRETGVNQAFTVAVAESPLQPGLARLSFDGSASSSLERTVTAQNTLATVDGIAVESSNATLSDIIPGTTLTVSGPTSTPVTVTVQRDTAVTRKAVEDFVSAYNQLNALLADALQFDPQTKVAGPFQGDVTVINTQSALRQALGQRLETGSSFQNLSQLGIRMQKDGSLQIEDNERLTAALADPQNVRRFFTSSGQTGGSAGLADRLVDFTRSLLDEGGRLSQKQQSLNGVLDQLRSQTDRVNQRAQAAEERLLQQFSRLDANLAQLNALNQYVSQQIQAWNNTNKK</sequence>
<keyword evidence="8" id="KW-0969">Cilium</keyword>
<dbReference type="EMBL" id="SNYL01000001">
    <property type="protein sequence ID" value="TDQ45342.1"/>
    <property type="molecule type" value="Genomic_DNA"/>
</dbReference>
<dbReference type="PANTHER" id="PTHR30288:SF0">
    <property type="entry name" value="FLAGELLAR HOOK-ASSOCIATED PROTEIN 2"/>
    <property type="match status" value="1"/>
</dbReference>
<feature type="domain" description="Flagellar hook-associated protein 2 N-terminal" evidence="6">
    <location>
        <begin position="12"/>
        <end position="108"/>
    </location>
</feature>
<evidence type="ECO:0000256" key="1">
    <source>
        <dbReference type="ARBA" id="ARBA00009764"/>
    </source>
</evidence>
<feature type="domain" description="Flagellar hook-associated protein 2 C-terminal" evidence="7">
    <location>
        <begin position="234"/>
        <end position="460"/>
    </location>
</feature>
<dbReference type="InterPro" id="IPR010809">
    <property type="entry name" value="FliD_C"/>
</dbReference>
<accession>A0A4R6UGC1</accession>
<dbReference type="OrthoDB" id="9810816at2"/>
<dbReference type="Pfam" id="PF02465">
    <property type="entry name" value="FliD_N"/>
    <property type="match status" value="1"/>
</dbReference>
<organism evidence="8 9">
    <name type="scientific">Tepidicella xavieri</name>
    <dbReference type="NCBI Taxonomy" id="360241"/>
    <lineage>
        <taxon>Bacteria</taxon>
        <taxon>Pseudomonadati</taxon>
        <taxon>Pseudomonadota</taxon>
        <taxon>Betaproteobacteria</taxon>
        <taxon>Burkholderiales</taxon>
        <taxon>Tepidicella</taxon>
    </lineage>
</organism>
<dbReference type="RefSeq" id="WP_133595531.1">
    <property type="nucleotide sequence ID" value="NZ_SNYL01000001.1"/>
</dbReference>
<keyword evidence="8" id="KW-0282">Flagellum</keyword>
<evidence type="ECO:0000259" key="6">
    <source>
        <dbReference type="Pfam" id="PF02465"/>
    </source>
</evidence>
<name>A0A4R6UGC1_9BURK</name>
<evidence type="ECO:0000259" key="7">
    <source>
        <dbReference type="Pfam" id="PF07195"/>
    </source>
</evidence>
<reference evidence="8 9" key="1">
    <citation type="submission" date="2019-03" db="EMBL/GenBank/DDBJ databases">
        <title>Genomic Encyclopedia of Type Strains, Phase IV (KMG-IV): sequencing the most valuable type-strain genomes for metagenomic binning, comparative biology and taxonomic classification.</title>
        <authorList>
            <person name="Goeker M."/>
        </authorList>
    </citation>
    <scope>NUCLEOTIDE SEQUENCE [LARGE SCALE GENOMIC DNA]</scope>
    <source>
        <strain evidence="8 9">DSM 19605</strain>
    </source>
</reference>
<dbReference type="GO" id="GO:0071973">
    <property type="term" value="P:bacterial-type flagellum-dependent cell motility"/>
    <property type="evidence" value="ECO:0007669"/>
    <property type="project" value="TreeGrafter"/>
</dbReference>
<comment type="function">
    <text evidence="5">Required for morphogenesis and for the elongation of the flagellar filament by facilitating polymerization of the flagellin monomers at the tip of growing filament. Forms a capping structure, which prevents flagellin subunits (transported through the central channel of the flagellum) from leaking out without polymerization at the distal end.</text>
</comment>
<dbReference type="InterPro" id="IPR003481">
    <property type="entry name" value="FliD_N"/>
</dbReference>
<keyword evidence="5" id="KW-0964">Secreted</keyword>
<comment type="subcellular location">
    <subcellularLocation>
        <location evidence="5">Secreted</location>
    </subcellularLocation>
    <subcellularLocation>
        <location evidence="5">Bacterial flagellum</location>
    </subcellularLocation>
</comment>
<protein>
    <recommendedName>
        <fullName evidence="5">Flagellar hook-associated protein 2</fullName>
        <shortName evidence="5">HAP2</shortName>
    </recommendedName>
    <alternativeName>
        <fullName evidence="5">Flagellar cap protein</fullName>
    </alternativeName>
</protein>
<dbReference type="GO" id="GO:0009421">
    <property type="term" value="C:bacterial-type flagellum filament cap"/>
    <property type="evidence" value="ECO:0007669"/>
    <property type="project" value="InterPro"/>
</dbReference>
<dbReference type="PANTHER" id="PTHR30288">
    <property type="entry name" value="FLAGELLAR CAP/ASSEMBLY PROTEIN FLID"/>
    <property type="match status" value="1"/>
</dbReference>
<evidence type="ECO:0000256" key="4">
    <source>
        <dbReference type="ARBA" id="ARBA00023143"/>
    </source>
</evidence>